<dbReference type="PANTHER" id="PTHR37484">
    <property type="entry name" value="ROD SHAPE-DETERMINING PROTEIN MRED"/>
    <property type="match status" value="1"/>
</dbReference>
<comment type="function">
    <text evidence="8">Involved in formation of the rod shape of the cell. May also contribute to regulation of formation of penicillin-binding proteins.</text>
</comment>
<keyword evidence="4 9" id="KW-0812">Transmembrane</keyword>
<keyword evidence="5 8" id="KW-0133">Cell shape</keyword>
<keyword evidence="3 8" id="KW-1003">Cell membrane</keyword>
<feature type="transmembrane region" description="Helical" evidence="9">
    <location>
        <begin position="40"/>
        <end position="66"/>
    </location>
</feature>
<gene>
    <name evidence="10" type="ORF">ACHINZ_0710</name>
</gene>
<accession>A0AAT9G3U8</accession>
<evidence type="ECO:0000256" key="2">
    <source>
        <dbReference type="ARBA" id="ARBA00007776"/>
    </source>
</evidence>
<evidence type="ECO:0000256" key="9">
    <source>
        <dbReference type="SAM" id="Phobius"/>
    </source>
</evidence>
<evidence type="ECO:0000256" key="5">
    <source>
        <dbReference type="ARBA" id="ARBA00022960"/>
    </source>
</evidence>
<evidence type="ECO:0000256" key="6">
    <source>
        <dbReference type="ARBA" id="ARBA00022989"/>
    </source>
</evidence>
<protein>
    <recommendedName>
        <fullName evidence="8">Rod shape-determining protein MreD</fullName>
    </recommendedName>
</protein>
<feature type="transmembrane region" description="Helical" evidence="9">
    <location>
        <begin position="72"/>
        <end position="93"/>
    </location>
</feature>
<dbReference type="GO" id="GO:0008360">
    <property type="term" value="P:regulation of cell shape"/>
    <property type="evidence" value="ECO:0007669"/>
    <property type="project" value="UniProtKB-UniRule"/>
</dbReference>
<evidence type="ECO:0000256" key="7">
    <source>
        <dbReference type="ARBA" id="ARBA00023136"/>
    </source>
</evidence>
<evidence type="ECO:0000256" key="1">
    <source>
        <dbReference type="ARBA" id="ARBA00004651"/>
    </source>
</evidence>
<keyword evidence="7 8" id="KW-0472">Membrane</keyword>
<dbReference type="EMBL" id="AP028961">
    <property type="protein sequence ID" value="BET44401.1"/>
    <property type="molecule type" value="Genomic_DNA"/>
</dbReference>
<organism evidence="10">
    <name type="scientific">Candidatus Aschnera chinzeii</name>
    <dbReference type="NCBI Taxonomy" id="1485666"/>
    <lineage>
        <taxon>Bacteria</taxon>
        <taxon>Pseudomonadati</taxon>
        <taxon>Pseudomonadota</taxon>
        <taxon>Gammaproteobacteria</taxon>
        <taxon>Enterobacterales</taxon>
        <taxon>Enterobacteriaceae</taxon>
        <taxon>Candidatus Aschnera</taxon>
    </lineage>
</organism>
<keyword evidence="6 9" id="KW-1133">Transmembrane helix</keyword>
<reference evidence="10" key="2">
    <citation type="submission" date="2023-10" db="EMBL/GenBank/DDBJ databases">
        <authorList>
            <person name="Koga R."/>
            <person name="Fukatsu T."/>
        </authorList>
    </citation>
    <scope>NUCLEOTIDE SEQUENCE</scope>
    <source>
        <strain evidence="10">Kw-01</strain>
    </source>
</reference>
<evidence type="ECO:0000256" key="4">
    <source>
        <dbReference type="ARBA" id="ARBA00022692"/>
    </source>
</evidence>
<dbReference type="Pfam" id="PF04093">
    <property type="entry name" value="MreD"/>
    <property type="match status" value="1"/>
</dbReference>
<name>A0AAT9G3U8_9ENTR</name>
<feature type="transmembrane region" description="Helical" evidence="9">
    <location>
        <begin position="12"/>
        <end position="28"/>
    </location>
</feature>
<dbReference type="PANTHER" id="PTHR37484:SF1">
    <property type="entry name" value="ROD SHAPE-DETERMINING PROTEIN MRED"/>
    <property type="match status" value="1"/>
</dbReference>
<comment type="similarity">
    <text evidence="2 8">Belongs to the MreD family.</text>
</comment>
<keyword evidence="8" id="KW-0997">Cell inner membrane</keyword>
<dbReference type="InterPro" id="IPR026034">
    <property type="entry name" value="MreD_proteobac"/>
</dbReference>
<dbReference type="AlphaFoldDB" id="A0AAT9G3U8"/>
<dbReference type="PIRSF" id="PIRSF018472">
    <property type="entry name" value="MreD_proteobac"/>
    <property type="match status" value="1"/>
</dbReference>
<evidence type="ECO:0000313" key="10">
    <source>
        <dbReference type="EMBL" id="BET44401.1"/>
    </source>
</evidence>
<dbReference type="NCBIfam" id="TIGR03426">
    <property type="entry name" value="shape_MreD"/>
    <property type="match status" value="1"/>
</dbReference>
<comment type="subcellular location">
    <subcellularLocation>
        <location evidence="8">Cell inner membrane</location>
    </subcellularLocation>
    <subcellularLocation>
        <location evidence="1">Cell membrane</location>
        <topology evidence="1">Multi-pass membrane protein</topology>
    </subcellularLocation>
</comment>
<dbReference type="GO" id="GO:0005886">
    <property type="term" value="C:plasma membrane"/>
    <property type="evidence" value="ECO:0007669"/>
    <property type="project" value="UniProtKB-SubCell"/>
</dbReference>
<reference evidence="10" key="1">
    <citation type="journal article" date="2023" name="Front. Microbiol.">
        <title>Genome analysis of Candidatus Aschnera chinzeii, the bacterial endosymbiont of the blood-sucking bat fly Penicillidia jenynsii (Insecta: Diptera: Nycteribiidae).</title>
        <authorList>
            <person name="Koga R."/>
            <person name="Moriyama M."/>
            <person name="Nozaki T."/>
            <person name="Fukatsu T."/>
        </authorList>
    </citation>
    <scope>NUCLEOTIDE SEQUENCE</scope>
    <source>
        <strain evidence="10">Kw-01</strain>
    </source>
</reference>
<dbReference type="InterPro" id="IPR007227">
    <property type="entry name" value="Cell_shape_determining_MreD"/>
</dbReference>
<proteinExistence type="inferred from homology"/>
<sequence length="143" mass="17254">MIYKTHKHEWKIIITSFLLAYILEQMPLPKQFIYYRPTWLLLILIYWIINTPNNINIGISFIIGIITDLTKYSIIGVHALLYTIICYIILIMHNIYSIQEIWKQICLIGLLSIIVNYIFYILNFFFIFILFIMKYFLIQLVIH</sequence>
<feature type="transmembrane region" description="Helical" evidence="9">
    <location>
        <begin position="105"/>
        <end position="133"/>
    </location>
</feature>
<evidence type="ECO:0000256" key="8">
    <source>
        <dbReference type="PIRNR" id="PIRNR018472"/>
    </source>
</evidence>
<evidence type="ECO:0000256" key="3">
    <source>
        <dbReference type="ARBA" id="ARBA00022475"/>
    </source>
</evidence>